<feature type="region of interest" description="Disordered" evidence="1">
    <location>
        <begin position="1914"/>
        <end position="1944"/>
    </location>
</feature>
<dbReference type="Gene3D" id="1.20.58.1930">
    <property type="match status" value="1"/>
</dbReference>
<dbReference type="FunFam" id="1.20.1310.20:FF:000001">
    <property type="entry name" value="Erythrocyte membrane protein 1, PfEMP1"/>
    <property type="match status" value="1"/>
</dbReference>
<dbReference type="InterPro" id="IPR008602">
    <property type="entry name" value="Duffy-antigen-binding"/>
</dbReference>
<evidence type="ECO:0000259" key="8">
    <source>
        <dbReference type="Pfam" id="PF22672"/>
    </source>
</evidence>
<dbReference type="InterPro" id="IPR049158">
    <property type="entry name" value="PfEMP1_CIDRalpha1_dom"/>
</dbReference>
<feature type="compositionally biased region" description="Polar residues" evidence="1">
    <location>
        <begin position="2124"/>
        <end position="2142"/>
    </location>
</feature>
<feature type="domain" description="Duffy-binding-like" evidence="8">
    <location>
        <begin position="318"/>
        <end position="476"/>
    </location>
</feature>
<evidence type="ECO:0000259" key="6">
    <source>
        <dbReference type="Pfam" id="PF18562"/>
    </source>
</evidence>
<comment type="caution">
    <text evidence="10">The sequence shown here is derived from an EMBL/GenBank/DDBJ whole genome shotgun (WGS) entry which is preliminary data.</text>
</comment>
<dbReference type="InterPro" id="IPR004258">
    <property type="entry name" value="DBL"/>
</dbReference>
<evidence type="ECO:0000259" key="3">
    <source>
        <dbReference type="Pfam" id="PF05424"/>
    </source>
</evidence>
<feature type="domain" description="Duffy-antigen binding" evidence="3">
    <location>
        <begin position="993"/>
        <end position="1198"/>
    </location>
</feature>
<dbReference type="GO" id="GO:0046789">
    <property type="term" value="F:host cell surface receptor binding"/>
    <property type="evidence" value="ECO:0007669"/>
    <property type="project" value="InterPro"/>
</dbReference>
<organism evidence="10 11">
    <name type="scientific">Plasmodium falciparum (isolate NF54)</name>
    <dbReference type="NCBI Taxonomy" id="5843"/>
    <lineage>
        <taxon>Eukaryota</taxon>
        <taxon>Sar</taxon>
        <taxon>Alveolata</taxon>
        <taxon>Apicomplexa</taxon>
        <taxon>Aconoidasida</taxon>
        <taxon>Haemosporida</taxon>
        <taxon>Plasmodiidae</taxon>
        <taxon>Plasmodium</taxon>
        <taxon>Plasmodium (Laverania)</taxon>
    </lineage>
</organism>
<sequence length="2256" mass="255517">MVAAAKGGGSSQDAKHVLDEIGKDVYETVEKDAKIYKEALKGNLQHAKGMGERASSNKTCTLVKEYYEHFNGDANSNRYPCKELSGKMGENRFSDTLGGQCTNKKIEGNKNNCGACAPYRRLHLCHHNLESIDTTSTTSDTLLAEVCYAAKFEGETLTTQHGQHQQTNPGTASQLCTVLARSFADIGDIVRGKDLFLGNDEEKKKRDELEENLQKIFAKIHSGLTSTRGKQNGELQKRYKGDAKKNFYQLREDWWDANRHTVWEAITCGAGESDKYFRQTACGTGTPTHKQCRCDDKANVDPPTYFDYVPQYLRWFEEWAEDFCRKKNKKLKDVKTNCRGDSGTDRYCSGNGYDCTQTIRAIGKLVIGEHCTNCSVWCRLYEKWIDNQKLEFLKQRNKYQTEISGGGASGGASGRSRKTRAATIKYEGYEKKFYEEFKKKGNYGTVDAFLGLLNNEKACKDINEEKEKIDFTKNVEDDKNINKEGTFYHSQYCQPCPGCGMKKTKNGNGWEEKDTNQCNIKLYKPTSSAKPTEIKILKSGEKHDDIKEKIEQFCKTQNGSDGSGGGNSEKKELYDEWKCYQIGELTKDGQEGMDDPDYDRLVETGGGLCILENQKKKEKSDPKSQNEPEQFQKTFNEFFYFWIGRFLNDSMYWRGKVNSCINKSKREKCEEECKKECECFQKWIGKKKEEWDKIKEHFKTQDFGNDALLGPEMKSPSYVLKFVLNIDELFQNIKSGYGNVKELKGINKILDEEKKREEEERADGVVGVASGGDNQNNTTIDKLLDHEDKDATKCKNCQEPTKPASKPEDLARSGASPDTPREDSPPADLDDEEHDEDDEDEDDDAEEEEEEEKKEEEEEHKEEENEAAPEEKKEEGSSSPEEVEEKAKEAPAGPDACNIVQTLFSSIDKFSDACTLKYGKTAPTGWKCVTPSGDKAATSSEGKGSSDGGAKDGVGVNGGALQRNKRDLATPSAKSGDTTGGKDGATGKSDGSICVPPRRRRLYIQKLHDWAEKVGDTATQPQVDTPSQSDKLRDAFIESAAVETFFLWHRYKKIKDKEKLEEQQRQRENGELPGLSSSGDGDSNDPQSKLEKGEIPDGFLRQMFYTLADYKDILYSGSNDNTKSSTYNDIINGDKEIQEREKDIKGAISTYFSNSGTTPTPPVKPSVTTPQTWWELHGPHIWNGMICALTYKENGIDKPEVDTAVRAQLWDSGKNTPQNEKYQYTNVKLEEEASGAKINIPDTSGDNTPTLNTPTLKNFVEIPTFFRWLHEWGSDFCRQRKRMLKNVKHNCRNIERGGHEYCGGDGHDCTRDGIQHNNMLADPDCRDCHIQCRKYRKWIEKKFEEFHNQKNTYGKEKQKLNGNSNDGDNTKFFKEIENRSFDQFLTSLKHCKNNEGDGSDPKNKIDFKEPLKTFGPLEYCKTCPPNKVNCNGPSRRSGGNDQCTAVNGNEWEKIFSENGGNSTTIDVHMIDRRGPYMEKKSQKLENSENPLFKTSRLFKGIREQKWTCKFKDKNTDVCKLDKFDQEVDLNQYTTFKVLLIYWLEDFIEGYYLLKKRKIIEKCTQKGEKTCDDESKNDCACVKKWVEKKTTEWEQIKEHFKNRNQKDGDGNDMKSSVRQLLDPLIYRMDLANGKGKINELKEFLKSYECKCVDNAGNSEKDVVECLLQKLETKAKKCKDPSSGENQKTPCQEYTPPDDDEDLLLEEENTVKAPTFCPKPPKKEEQTEETCDKAADEKVEETVAQNEENNIPPAGPAPPADSPPAGPATDSGKENVVPEPPAPAAPPSPPIPPLATSTLAWSVGIGFAAFTYFYLKKKTKASVGNLFQILQIPKSDYDIPTLKSKNRYIPYRSGTYKGKTYIYMEGDADEDKYTFMSDTTDITSSESEYEELDINDIYVPGSPKYKTLIEVVLEPSGNNTTASGKNTPSDTQNDIQNDGIPSSKITDNEWNTLKDEFISNMLQNQPKDVPNDYSSGDIPFNTQPNTLYFDNNQEKPFITSIHDRNLYTGEEYSYNVNMVNNDNIPINRDNNPYSGIDLINDSLNSNKVDIYDELLKRKENELFGTEHHPKHTNIYNVAKPARDDPITNQINLFHKWLDRHRDMCEKWDTNNKVDILNQLKEEWENDNSNSGNKTSGNITPTSDIPSGKLSDIPSTNKMLNSDVSIQIHIDKPNQVDDNIYLDTYPDKYTVDNINPVDTHTNPNLVGNINPVDQNSNLTFPSNPNPAYDNIYIDHNNEDLPSKVQIEMSVKNGEMAKEK</sequence>
<accession>A0A2I0BY50</accession>
<feature type="domain" description="Duffy-antigen binding" evidence="3">
    <location>
        <begin position="114"/>
        <end position="314"/>
    </location>
</feature>
<evidence type="ECO:0000313" key="10">
    <source>
        <dbReference type="EMBL" id="PKC48150.1"/>
    </source>
</evidence>
<dbReference type="Pfam" id="PF03011">
    <property type="entry name" value="PFEMP"/>
    <property type="match status" value="2"/>
</dbReference>
<dbReference type="InterPro" id="IPR054595">
    <property type="entry name" value="DBL_C"/>
</dbReference>
<dbReference type="Pfam" id="PF05424">
    <property type="entry name" value="Duffy_binding"/>
    <property type="match status" value="2"/>
</dbReference>
<feature type="compositionally biased region" description="Low complexity" evidence="1">
    <location>
        <begin position="764"/>
        <end position="773"/>
    </location>
</feature>
<feature type="compositionally biased region" description="Basic and acidic residues" evidence="1">
    <location>
        <begin position="1057"/>
        <end position="1070"/>
    </location>
</feature>
<dbReference type="InterPro" id="IPR029211">
    <property type="entry name" value="PfEMP1_ATS"/>
</dbReference>
<protein>
    <submittedName>
        <fullName evidence="10">Erythrocyte membrane protein 1</fullName>
    </submittedName>
</protein>
<evidence type="ECO:0000313" key="12">
    <source>
        <dbReference type="Proteomes" id="UP000754359"/>
    </source>
</evidence>
<name>A0A2I0BY50_PLAFO</name>
<feature type="compositionally biased region" description="Pro residues" evidence="1">
    <location>
        <begin position="1776"/>
        <end position="1788"/>
    </location>
</feature>
<evidence type="ECO:0000259" key="7">
    <source>
        <dbReference type="Pfam" id="PF21807"/>
    </source>
</evidence>
<feature type="region of interest" description="Disordered" evidence="1">
    <location>
        <begin position="921"/>
        <end position="995"/>
    </location>
</feature>
<feature type="domain" description="Plasmodium falciparum erythrocyte membrane protein-1 N-terminal segment" evidence="5">
    <location>
        <begin position="13"/>
        <end position="48"/>
    </location>
</feature>
<dbReference type="InterPro" id="IPR044932">
    <property type="entry name" value="PfEMP1_ATS_sf"/>
</dbReference>
<dbReference type="Pfam" id="PF18562">
    <property type="entry name" value="CIDR1_gamma"/>
    <property type="match status" value="1"/>
</dbReference>
<dbReference type="Pfam" id="PF22672">
    <property type="entry name" value="DBL_C"/>
    <property type="match status" value="2"/>
</dbReference>
<feature type="compositionally biased region" description="Gly residues" evidence="1">
    <location>
        <begin position="945"/>
        <end position="958"/>
    </location>
</feature>
<gene>
    <name evidence="10" type="ORF">CK202_1549</name>
    <name evidence="9" type="ORF">CYL21_4798</name>
</gene>
<feature type="compositionally biased region" description="Polar residues" evidence="1">
    <location>
        <begin position="1681"/>
        <end position="1690"/>
    </location>
</feature>
<dbReference type="FunFam" id="1.20.1310.20:FF:000012">
    <property type="entry name" value="Erythrocyte membrane protein 1, PfEMP1"/>
    <property type="match status" value="1"/>
</dbReference>
<evidence type="ECO:0000313" key="9">
    <source>
        <dbReference type="EMBL" id="KAF4327306.1"/>
    </source>
</evidence>
<feature type="compositionally biased region" description="Basic and acidic residues" evidence="1">
    <location>
        <begin position="782"/>
        <end position="793"/>
    </location>
</feature>
<dbReference type="FunFam" id="1.20.58.830:FF:000018">
    <property type="entry name" value="Erythrocyte membrane protein 1, PfEMP1"/>
    <property type="match status" value="1"/>
</dbReference>
<feature type="domain" description="Duffy-binding-like" evidence="2">
    <location>
        <begin position="638"/>
        <end position="799"/>
    </location>
</feature>
<dbReference type="InterPro" id="IPR041480">
    <property type="entry name" value="CIDR1_gamma"/>
</dbReference>
<dbReference type="EMBL" id="QFXU01000022">
    <property type="protein sequence ID" value="KAF4327306.1"/>
    <property type="molecule type" value="Genomic_DNA"/>
</dbReference>
<evidence type="ECO:0000313" key="11">
    <source>
        <dbReference type="Proteomes" id="UP000232684"/>
    </source>
</evidence>
<feature type="region of interest" description="Disordered" evidence="1">
    <location>
        <begin position="1057"/>
        <end position="1093"/>
    </location>
</feature>
<dbReference type="InterPro" id="IPR029210">
    <property type="entry name" value="PfEMP1_NTS"/>
</dbReference>
<feature type="domain" description="Duffy-binding-like" evidence="2">
    <location>
        <begin position="1538"/>
        <end position="1681"/>
    </location>
</feature>
<dbReference type="Gene3D" id="1.20.1310.20">
    <property type="entry name" value="Duffy-antigen binding domain"/>
    <property type="match status" value="2"/>
</dbReference>
<dbReference type="EMBL" id="NYMT01000004">
    <property type="protein sequence ID" value="PKC48150.1"/>
    <property type="molecule type" value="Genomic_DNA"/>
</dbReference>
<dbReference type="Proteomes" id="UP000232684">
    <property type="component" value="Unassembled WGS sequence"/>
</dbReference>
<dbReference type="SMR" id="A0A2I0BY50"/>
<evidence type="ECO:0000259" key="4">
    <source>
        <dbReference type="Pfam" id="PF15445"/>
    </source>
</evidence>
<feature type="domain" description="Cysteine-rich interdomain region 1 gamma" evidence="6">
    <location>
        <begin position="1462"/>
        <end position="1522"/>
    </location>
</feature>
<proteinExistence type="predicted"/>
<dbReference type="Proteomes" id="UP000754359">
    <property type="component" value="Unassembled WGS sequence"/>
</dbReference>
<reference evidence="10 11" key="1">
    <citation type="submission" date="2017-11" db="EMBL/GenBank/DDBJ databases">
        <title>Plasmodium falciparum NF54 genome assembly.</title>
        <authorList>
            <person name="Bryant J.M."/>
            <person name="Baumgarten S."/>
            <person name="Scheidig-Benatar C."/>
            <person name="Scherf A."/>
        </authorList>
    </citation>
    <scope>NUCLEOTIDE SEQUENCE [LARGE SCALE GENOMIC DNA]</scope>
    <source>
        <strain evidence="10">NF54</strain>
    </source>
</reference>
<feature type="region of interest" description="Disordered" evidence="1">
    <location>
        <begin position="2122"/>
        <end position="2153"/>
    </location>
</feature>
<dbReference type="Gene3D" id="1.10.1900.40">
    <property type="entry name" value="Acidic terminal segments, variant surface antigen of PfEMP1"/>
    <property type="match status" value="2"/>
</dbReference>
<reference evidence="9 12" key="2">
    <citation type="submission" date="2018-05" db="EMBL/GenBank/DDBJ databases">
        <title>Genome assembly of Plasmodium falciparum NF54 DiCre.</title>
        <authorList>
            <person name="Baumgarten S."/>
            <person name="Treeck M."/>
            <person name="Scherf A."/>
        </authorList>
    </citation>
    <scope>NUCLEOTIDE SEQUENCE [LARGE SCALE GENOMIC DNA]</scope>
    <source>
        <strain evidence="9">NF54</strain>
    </source>
</reference>
<dbReference type="FunFam" id="1.20.58.830:FF:000022">
    <property type="entry name" value="Erythrocyte membrane protein 1, PfEMP1"/>
    <property type="match status" value="1"/>
</dbReference>
<dbReference type="Pfam" id="PF15447">
    <property type="entry name" value="NTS"/>
    <property type="match status" value="1"/>
</dbReference>
<dbReference type="Pfam" id="PF21807">
    <property type="entry name" value="PfEMP1_CIDRalpha1_dom"/>
    <property type="match status" value="1"/>
</dbReference>
<dbReference type="FunFam" id="1.10.1900.40:FF:000001">
    <property type="entry name" value="Erythrocyte membrane protein 1"/>
    <property type="match status" value="1"/>
</dbReference>
<evidence type="ECO:0000259" key="2">
    <source>
        <dbReference type="Pfam" id="PF03011"/>
    </source>
</evidence>
<dbReference type="InterPro" id="IPR042202">
    <property type="entry name" value="Duffy-ag-bd_sf"/>
</dbReference>
<feature type="compositionally biased region" description="Pro residues" evidence="1">
    <location>
        <begin position="1751"/>
        <end position="1764"/>
    </location>
</feature>
<dbReference type="Gene3D" id="1.20.58.830">
    <property type="match status" value="3"/>
</dbReference>
<feature type="domain" description="Duffy-binding-like" evidence="8">
    <location>
        <begin position="1271"/>
        <end position="1416"/>
    </location>
</feature>
<evidence type="ECO:0000259" key="5">
    <source>
        <dbReference type="Pfam" id="PF15447"/>
    </source>
</evidence>
<feature type="domain" description="PfEMP1 CIDRalpha1" evidence="7">
    <location>
        <begin position="532"/>
        <end position="581"/>
    </location>
</feature>
<feature type="compositionally biased region" description="Acidic residues" evidence="1">
    <location>
        <begin position="828"/>
        <end position="868"/>
    </location>
</feature>
<dbReference type="FunFam" id="1.20.58.1930:FF:000001">
    <property type="entry name" value="Erythrocyte membrane protein 1, PfEMP1"/>
    <property type="match status" value="1"/>
</dbReference>
<feature type="region of interest" description="Disordered" evidence="1">
    <location>
        <begin position="1675"/>
        <end position="1788"/>
    </location>
</feature>
<dbReference type="GO" id="GO:0016020">
    <property type="term" value="C:membrane"/>
    <property type="evidence" value="ECO:0007669"/>
    <property type="project" value="InterPro"/>
</dbReference>
<feature type="region of interest" description="Disordered" evidence="1">
    <location>
        <begin position="755"/>
        <end position="896"/>
    </location>
</feature>
<feature type="compositionally biased region" description="Acidic residues" evidence="1">
    <location>
        <begin position="1694"/>
        <end position="1706"/>
    </location>
</feature>
<feature type="compositionally biased region" description="Basic and acidic residues" evidence="1">
    <location>
        <begin position="1719"/>
        <end position="1739"/>
    </location>
</feature>
<dbReference type="FunFam" id="1.10.1900.40:FF:000005">
    <property type="entry name" value="Erythrocyte membrane protein 1, PfEMP1"/>
    <property type="match status" value="1"/>
</dbReference>
<dbReference type="Pfam" id="PF15445">
    <property type="entry name" value="ATS"/>
    <property type="match status" value="1"/>
</dbReference>
<evidence type="ECO:0000256" key="1">
    <source>
        <dbReference type="SAM" id="MobiDB-lite"/>
    </source>
</evidence>
<feature type="domain" description="Plasmodium falciparum erythrocyte membrane protein 1 acidic terminal segment" evidence="4">
    <location>
        <begin position="1796"/>
        <end position="2256"/>
    </location>
</feature>
<dbReference type="SUPFAM" id="SSF140924">
    <property type="entry name" value="Duffy binding domain-like"/>
    <property type="match status" value="4"/>
</dbReference>
<dbReference type="FunFam" id="1.20.58.830:FF:000002">
    <property type="entry name" value="Erythrocyte membrane protein 1, PfEMP1"/>
    <property type="match status" value="1"/>
</dbReference>